<dbReference type="Proteomes" id="UP000230790">
    <property type="component" value="Unassembled WGS sequence"/>
</dbReference>
<evidence type="ECO:0000256" key="3">
    <source>
        <dbReference type="ARBA" id="ARBA00022827"/>
    </source>
</evidence>
<keyword evidence="2" id="KW-0285">Flavoprotein</keyword>
<dbReference type="GO" id="GO:0016709">
    <property type="term" value="F:oxidoreductase activity, acting on paired donors, with incorporation or reduction of molecular oxygen, NAD(P)H as one donor, and incorporation of one atom of oxygen"/>
    <property type="evidence" value="ECO:0007669"/>
    <property type="project" value="UniProtKB-ARBA"/>
</dbReference>
<dbReference type="PANTHER" id="PTHR43004">
    <property type="entry name" value="TRK SYSTEM POTASSIUM UPTAKE PROTEIN"/>
    <property type="match status" value="1"/>
</dbReference>
<accession>A0A2M8QEP4</accession>
<dbReference type="Gene3D" id="3.50.50.60">
    <property type="entry name" value="FAD/NAD(P)-binding domain"/>
    <property type="match status" value="1"/>
</dbReference>
<evidence type="ECO:0000259" key="4">
    <source>
        <dbReference type="Pfam" id="PF01494"/>
    </source>
</evidence>
<dbReference type="AlphaFoldDB" id="A0A2M8QEP4"/>
<dbReference type="PANTHER" id="PTHR43004:SF19">
    <property type="entry name" value="BINDING MONOOXYGENASE, PUTATIVE (JCVI)-RELATED"/>
    <property type="match status" value="1"/>
</dbReference>
<feature type="domain" description="FAD-binding" evidence="4">
    <location>
        <begin position="5"/>
        <end position="345"/>
    </location>
</feature>
<evidence type="ECO:0000256" key="2">
    <source>
        <dbReference type="ARBA" id="ARBA00022630"/>
    </source>
</evidence>
<evidence type="ECO:0000313" key="6">
    <source>
        <dbReference type="Proteomes" id="UP000230790"/>
    </source>
</evidence>
<comment type="caution">
    <text evidence="5">The sequence shown here is derived from an EMBL/GenBank/DDBJ whole genome shotgun (WGS) entry which is preliminary data.</text>
</comment>
<dbReference type="Gene3D" id="3.30.70.2450">
    <property type="match status" value="1"/>
</dbReference>
<dbReference type="GO" id="GO:0071949">
    <property type="term" value="F:FAD binding"/>
    <property type="evidence" value="ECO:0007669"/>
    <property type="project" value="InterPro"/>
</dbReference>
<gene>
    <name evidence="5" type="ORF">CUN48_04470</name>
</gene>
<dbReference type="SUPFAM" id="SSF51905">
    <property type="entry name" value="FAD/NAD(P)-binding domain"/>
    <property type="match status" value="1"/>
</dbReference>
<dbReference type="InterPro" id="IPR036188">
    <property type="entry name" value="FAD/NAD-bd_sf"/>
</dbReference>
<sequence>MMADEVLIVGAGPVGLSLALALARRGVSVRVFEAQPELSSEARASTFHPPTLEMLDEWGVARAFIERGLRVVVLQYWERASRERVAQFDYAHIAGDTPFPFRLQCPQSLLTRTLLPALLATGCAAVHFSHRVTAFADCGDHVRVIVESPAGARTFCGAYLCAADGAHSTVRRQLALRFDGMTYADRFLLITADYDFGRVFPGIGPVAYLFDPVEWVILMQQREGVRVIFRVSEDEREEDALHPGAIRERLARLLDPWPADDVPVWGASLYSVHRRIAESFRVGRVLLLGDAAHINNPTGGMGMNSGIHDAHKLADKLTQVMRGASESLLTQYAEERRAAALALVQMRSDQNSRDMNARDPAYRAERNRRLRAAAADPAQARAFLLRASMMDERIGANQ</sequence>
<keyword evidence="3" id="KW-0274">FAD</keyword>
<evidence type="ECO:0000313" key="5">
    <source>
        <dbReference type="EMBL" id="PJF48277.1"/>
    </source>
</evidence>
<evidence type="ECO:0000256" key="1">
    <source>
        <dbReference type="ARBA" id="ARBA00001974"/>
    </source>
</evidence>
<dbReference type="InterPro" id="IPR050641">
    <property type="entry name" value="RIFMO-like"/>
</dbReference>
<dbReference type="EMBL" id="PGTN01000019">
    <property type="protein sequence ID" value="PJF48277.1"/>
    <property type="molecule type" value="Genomic_DNA"/>
</dbReference>
<protein>
    <recommendedName>
        <fullName evidence="4">FAD-binding domain-containing protein</fullName>
    </recommendedName>
</protein>
<name>A0A2M8QEP4_9CHLR</name>
<comment type="cofactor">
    <cofactor evidence="1">
        <name>FAD</name>
        <dbReference type="ChEBI" id="CHEBI:57692"/>
    </cofactor>
</comment>
<dbReference type="Pfam" id="PF01494">
    <property type="entry name" value="FAD_binding_3"/>
    <property type="match status" value="1"/>
</dbReference>
<dbReference type="PRINTS" id="PR00420">
    <property type="entry name" value="RNGMNOXGNASE"/>
</dbReference>
<organism evidence="5 6">
    <name type="scientific">Candidatus Thermofonsia Clade 3 bacterium</name>
    <dbReference type="NCBI Taxonomy" id="2364212"/>
    <lineage>
        <taxon>Bacteria</taxon>
        <taxon>Bacillati</taxon>
        <taxon>Chloroflexota</taxon>
        <taxon>Candidatus Thermofontia</taxon>
        <taxon>Candidatus Thermofonsia Clade 3</taxon>
    </lineage>
</organism>
<reference evidence="5 6" key="1">
    <citation type="submission" date="2017-11" db="EMBL/GenBank/DDBJ databases">
        <title>Evolution of Phototrophy in the Chloroflexi Phylum Driven by Horizontal Gene Transfer.</title>
        <authorList>
            <person name="Ward L.M."/>
            <person name="Hemp J."/>
            <person name="Shih P.M."/>
            <person name="Mcglynn S.E."/>
            <person name="Fischer W."/>
        </authorList>
    </citation>
    <scope>NUCLEOTIDE SEQUENCE [LARGE SCALE GENOMIC DNA]</scope>
    <source>
        <strain evidence="5">JP3_7</strain>
    </source>
</reference>
<proteinExistence type="predicted"/>
<dbReference type="InterPro" id="IPR002938">
    <property type="entry name" value="FAD-bd"/>
</dbReference>